<feature type="domain" description="NAD-dependent epimerase/dehydratase" evidence="1">
    <location>
        <begin position="7"/>
        <end position="196"/>
    </location>
</feature>
<dbReference type="InterPro" id="IPR036291">
    <property type="entry name" value="NAD(P)-bd_dom_sf"/>
</dbReference>
<organism evidence="2 3">
    <name type="scientific">Tremella mesenterica</name>
    <name type="common">Jelly fungus</name>
    <dbReference type="NCBI Taxonomy" id="5217"/>
    <lineage>
        <taxon>Eukaryota</taxon>
        <taxon>Fungi</taxon>
        <taxon>Dikarya</taxon>
        <taxon>Basidiomycota</taxon>
        <taxon>Agaricomycotina</taxon>
        <taxon>Tremellomycetes</taxon>
        <taxon>Tremellales</taxon>
        <taxon>Tremellaceae</taxon>
        <taxon>Tremella</taxon>
    </lineage>
</organism>
<evidence type="ECO:0000259" key="1">
    <source>
        <dbReference type="Pfam" id="PF01370"/>
    </source>
</evidence>
<dbReference type="EMBL" id="SDIL01000168">
    <property type="protein sequence ID" value="RXK34971.1"/>
    <property type="molecule type" value="Genomic_DNA"/>
</dbReference>
<evidence type="ECO:0000313" key="3">
    <source>
        <dbReference type="Proteomes" id="UP000289152"/>
    </source>
</evidence>
<dbReference type="PANTHER" id="PTHR43238">
    <property type="entry name" value="GDP-L-FUCOSE SYNTHASE"/>
    <property type="match status" value="1"/>
</dbReference>
<dbReference type="InParanoid" id="A0A4Q1BFE0"/>
<dbReference type="InterPro" id="IPR001509">
    <property type="entry name" value="Epimerase_deHydtase"/>
</dbReference>
<dbReference type="GO" id="GO:0050577">
    <property type="term" value="F:GDP-L-fucose synthase activity"/>
    <property type="evidence" value="ECO:0007669"/>
    <property type="project" value="TreeGrafter"/>
</dbReference>
<gene>
    <name evidence="2" type="ORF">M231_07785</name>
</gene>
<proteinExistence type="predicted"/>
<comment type="caution">
    <text evidence="2">The sequence shown here is derived from an EMBL/GenBank/DDBJ whole genome shotgun (WGS) entry which is preliminary data.</text>
</comment>
<sequence>MTDKIGTGLVGSAIRWVIENEPVGTRFGKKEGEKWVFLSSGDCDLRGEEETLRLFEMYKPKHVIHLAAIVGGLFANMSRKLDFLQDNIKINQSVLHSSHVLGVKKVVSCLSTCVFPDEVTYPLTEEKIHAGPPHHSNFGYAYAKRLVDIQNHAYHEQFGSQFTSVIPTNVFGPGDNYDLKDAHVIPSLIHRCYFSKSKCLLRL</sequence>
<protein>
    <recommendedName>
        <fullName evidence="1">NAD-dependent epimerase/dehydratase domain-containing protein</fullName>
    </recommendedName>
</protein>
<dbReference type="Gene3D" id="3.40.50.720">
    <property type="entry name" value="NAD(P)-binding Rossmann-like Domain"/>
    <property type="match status" value="1"/>
</dbReference>
<dbReference type="Proteomes" id="UP000289152">
    <property type="component" value="Unassembled WGS sequence"/>
</dbReference>
<keyword evidence="3" id="KW-1185">Reference proteome</keyword>
<dbReference type="OrthoDB" id="202470at2759"/>
<dbReference type="Pfam" id="PF01370">
    <property type="entry name" value="Epimerase"/>
    <property type="match status" value="1"/>
</dbReference>
<dbReference type="SUPFAM" id="SSF51735">
    <property type="entry name" value="NAD(P)-binding Rossmann-fold domains"/>
    <property type="match status" value="1"/>
</dbReference>
<dbReference type="AlphaFoldDB" id="A0A4Q1BFE0"/>
<dbReference type="STRING" id="5217.A0A4Q1BFE0"/>
<evidence type="ECO:0000313" key="2">
    <source>
        <dbReference type="EMBL" id="RXK34971.1"/>
    </source>
</evidence>
<name>A0A4Q1BFE0_TREME</name>
<accession>A0A4Q1BFE0</accession>
<reference evidence="2 3" key="1">
    <citation type="submission" date="2016-06" db="EMBL/GenBank/DDBJ databases">
        <title>Evolution of pathogenesis and genome organization in the Tremellales.</title>
        <authorList>
            <person name="Cuomo C."/>
            <person name="Litvintseva A."/>
            <person name="Heitman J."/>
            <person name="Chen Y."/>
            <person name="Sun S."/>
            <person name="Springer D."/>
            <person name="Dromer F."/>
            <person name="Young S."/>
            <person name="Zeng Q."/>
            <person name="Chapman S."/>
            <person name="Gujja S."/>
            <person name="Saif S."/>
            <person name="Birren B."/>
        </authorList>
    </citation>
    <scope>NUCLEOTIDE SEQUENCE [LARGE SCALE GENOMIC DNA]</scope>
    <source>
        <strain evidence="2 3">ATCC 28783</strain>
    </source>
</reference>
<dbReference type="PANTHER" id="PTHR43238:SF1">
    <property type="entry name" value="GDP-L-FUCOSE SYNTHASE"/>
    <property type="match status" value="1"/>
</dbReference>